<evidence type="ECO:0000313" key="3">
    <source>
        <dbReference type="EMBL" id="UPU34942.1"/>
    </source>
</evidence>
<reference evidence="3" key="3">
    <citation type="submission" date="2022-04" db="EMBL/GenBank/DDBJ databases">
        <authorList>
            <person name="Liu G."/>
        </authorList>
    </citation>
    <scope>NUCLEOTIDE SEQUENCE</scope>
    <source>
        <strain evidence="3">RG22</strain>
    </source>
</reference>
<dbReference type="EMBL" id="CP096574">
    <property type="protein sequence ID" value="UPU34942.1"/>
    <property type="molecule type" value="Genomic_DNA"/>
</dbReference>
<accession>A0A6V8MYJ5</accession>
<protein>
    <recommendedName>
        <fullName evidence="6">Lipoprotein</fullName>
    </recommendedName>
</protein>
<evidence type="ECO:0000313" key="5">
    <source>
        <dbReference type="Proteomes" id="UP000831485"/>
    </source>
</evidence>
<organism evidence="2 4">
    <name type="scientific">Geomonas paludis</name>
    <dbReference type="NCBI Taxonomy" id="2740185"/>
    <lineage>
        <taxon>Bacteria</taxon>
        <taxon>Pseudomonadati</taxon>
        <taxon>Thermodesulfobacteriota</taxon>
        <taxon>Desulfuromonadia</taxon>
        <taxon>Geobacterales</taxon>
        <taxon>Geobacteraceae</taxon>
        <taxon>Geomonas</taxon>
    </lineage>
</organism>
<dbReference type="Proteomes" id="UP000831485">
    <property type="component" value="Chromosome"/>
</dbReference>
<name>A0A6V8MYJ5_9BACT</name>
<proteinExistence type="predicted"/>
<reference evidence="4" key="1">
    <citation type="submission" date="2020-06" db="EMBL/GenBank/DDBJ databases">
        <title>Draft genomic sequecing of Geomonas sp. Red736.</title>
        <authorList>
            <person name="Itoh H."/>
            <person name="Xu Z.X."/>
            <person name="Ushijima N."/>
            <person name="Masuda Y."/>
            <person name="Shiratori Y."/>
            <person name="Senoo K."/>
        </authorList>
    </citation>
    <scope>NUCLEOTIDE SEQUENCE [LARGE SCALE GENOMIC DNA]</scope>
    <source>
        <strain evidence="4">Red736</strain>
    </source>
</reference>
<keyword evidence="5" id="KW-1185">Reference proteome</keyword>
<feature type="chain" id="PRO_5027589696" description="Lipoprotein" evidence="1">
    <location>
        <begin position="25"/>
        <end position="564"/>
    </location>
</feature>
<evidence type="ECO:0000313" key="4">
    <source>
        <dbReference type="Proteomes" id="UP000568888"/>
    </source>
</evidence>
<evidence type="ECO:0008006" key="6">
    <source>
        <dbReference type="Google" id="ProtNLM"/>
    </source>
</evidence>
<evidence type="ECO:0000256" key="1">
    <source>
        <dbReference type="SAM" id="SignalP"/>
    </source>
</evidence>
<sequence>MKKISSSILAAATLLSFGAGTCFALTASSNYTITTSKLKSDGTLATIETKPAVTDADGKLTFTLTTLPTNAEVNFIAFTIKDAGGAIVRQGVAPAPPDGDVNQLGINDLATVQAATFLKAAELAGTDDPILAAYLLTLLRSPDMQAGDLLKLAALGQGAIKGQGGFESYLLANGVSDAKLAALKGCLIYNPDSTKSTLRDFTKGYYAAVQSGSTATETSETQKAGGLMADVFMNAAACADVELEQITNAHEAAGAAADATGLFSGPGGISTNLRDSIDQSMSTFNRKISMVKMVTDYTNALNTLQASGAQVATFIAAAQAMAASTASVDATYGDFFRDPAAYLAAHPGTDAETVQQAINTVFQNAWTTFQNAIAASNGDIAALKATIMSAFPGIMLPPDFGTNYIGPQTQVNWPIQQVVMVNWMLNLIQGGGSISYTRDTTPIPPMMQQWLGSCSNTQYWDQQSCTGHGGTWTSQRSTFDTPSTAFNAYLAIQQDVNVVDMARNSIWDNNNQPTQEQRMQAASNFMTRLGIIEGKIIATKAGGAPASSAEKKAIIKLMLQPNAN</sequence>
<dbReference type="Proteomes" id="UP000568888">
    <property type="component" value="Unassembled WGS sequence"/>
</dbReference>
<dbReference type="EMBL" id="BLXY01000004">
    <property type="protein sequence ID" value="GFO64603.1"/>
    <property type="molecule type" value="Genomic_DNA"/>
</dbReference>
<dbReference type="RefSeq" id="WP_183347849.1">
    <property type="nucleotide sequence ID" value="NZ_BLXY01000004.1"/>
</dbReference>
<keyword evidence="1" id="KW-0732">Signal</keyword>
<feature type="signal peptide" evidence="1">
    <location>
        <begin position="1"/>
        <end position="24"/>
    </location>
</feature>
<gene>
    <name evidence="2" type="ORF">GMPD_25220</name>
    <name evidence="3" type="ORF">M1B72_16010</name>
</gene>
<reference evidence="2" key="2">
    <citation type="journal article" date="2021" name="Int. J. Syst. Evol. Microbiol.">
        <title>Geomonas silvestris sp. nov., Geomonas paludis sp. nov. and Geomonas limicola sp. nov., isolated from terrestrial environments, and emended description of the genus Geomonas.</title>
        <authorList>
            <person name="Itoh H."/>
            <person name="Xu Z."/>
            <person name="Masuda Y."/>
            <person name="Ushijima N."/>
            <person name="Hayakawa C."/>
            <person name="Shiratori Y."/>
            <person name="Senoo K."/>
        </authorList>
    </citation>
    <scope>NUCLEOTIDE SEQUENCE</scope>
    <source>
        <strain evidence="2">Red736</strain>
    </source>
</reference>
<dbReference type="AlphaFoldDB" id="A0A6V8MYJ5"/>
<evidence type="ECO:0000313" key="2">
    <source>
        <dbReference type="EMBL" id="GFO64603.1"/>
    </source>
</evidence>